<dbReference type="Pfam" id="PF09997">
    <property type="entry name" value="DUF2238"/>
    <property type="match status" value="1"/>
</dbReference>
<evidence type="ECO:0008006" key="4">
    <source>
        <dbReference type="Google" id="ProtNLM"/>
    </source>
</evidence>
<feature type="transmembrane region" description="Helical" evidence="1">
    <location>
        <begin position="92"/>
        <end position="110"/>
    </location>
</feature>
<keyword evidence="1" id="KW-0472">Membrane</keyword>
<protein>
    <recommendedName>
        <fullName evidence="4">DUF2238 domain-containing protein</fullName>
    </recommendedName>
</protein>
<dbReference type="AlphaFoldDB" id="A0A1T2KSN1"/>
<gene>
    <name evidence="2" type="ORF">BOW52_11085</name>
</gene>
<evidence type="ECO:0000256" key="1">
    <source>
        <dbReference type="SAM" id="Phobius"/>
    </source>
</evidence>
<keyword evidence="3" id="KW-1185">Reference proteome</keyword>
<feature type="transmembrane region" description="Helical" evidence="1">
    <location>
        <begin position="53"/>
        <end position="72"/>
    </location>
</feature>
<evidence type="ECO:0000313" key="2">
    <source>
        <dbReference type="EMBL" id="OOZ35874.1"/>
    </source>
</evidence>
<dbReference type="Proteomes" id="UP000190198">
    <property type="component" value="Unassembled WGS sequence"/>
</dbReference>
<proteinExistence type="predicted"/>
<dbReference type="EMBL" id="MPRK01000366">
    <property type="protein sequence ID" value="OOZ35874.1"/>
    <property type="molecule type" value="Genomic_DNA"/>
</dbReference>
<dbReference type="RefSeq" id="WP_078477733.1">
    <property type="nucleotide sequence ID" value="NZ_MPRK01000366.1"/>
</dbReference>
<evidence type="ECO:0000313" key="3">
    <source>
        <dbReference type="Proteomes" id="UP000190198"/>
    </source>
</evidence>
<reference evidence="2 3" key="1">
    <citation type="submission" date="2016-11" db="EMBL/GenBank/DDBJ databases">
        <title>Mixed transmission modes and dynamic genome evolution in an obligate animal-bacterial symbiosis.</title>
        <authorList>
            <person name="Russell S.L."/>
            <person name="Corbett-Detig R.B."/>
            <person name="Cavanaugh C.M."/>
        </authorList>
    </citation>
    <scope>NUCLEOTIDE SEQUENCE [LARGE SCALE GENOMIC DNA]</scope>
    <source>
        <strain evidence="2">Sp-SM6</strain>
    </source>
</reference>
<sequence length="199" mass="23440">MFKKSLVVIFFLFWIVLAINPVDPGTWALENILVAAVFPVVLWLDRQYSFNNLTFLSLTIYVILHLFGAHMTYNEMGYFTLISEWFGWERNYYDHLVHFLFGLMVFVPYFEIFYHQGISRKLSYLLAFLFITGIGAWYEILEWITMVVFCKQPEEICSEAITQGDMWDVQKDMAYAIIASVLALLLHILWGDKSRTKQN</sequence>
<comment type="caution">
    <text evidence="2">The sequence shown here is derived from an EMBL/GenBank/DDBJ whole genome shotgun (WGS) entry which is preliminary data.</text>
</comment>
<feature type="transmembrane region" description="Helical" evidence="1">
    <location>
        <begin position="173"/>
        <end position="190"/>
    </location>
</feature>
<dbReference type="InterPro" id="IPR014509">
    <property type="entry name" value="YjdF-like"/>
</dbReference>
<feature type="transmembrane region" description="Helical" evidence="1">
    <location>
        <begin position="28"/>
        <end position="44"/>
    </location>
</feature>
<organism evidence="2 3">
    <name type="scientific">Solemya elarraichensis gill symbiont</name>
    <dbReference type="NCBI Taxonomy" id="1918949"/>
    <lineage>
        <taxon>Bacteria</taxon>
        <taxon>Pseudomonadati</taxon>
        <taxon>Pseudomonadota</taxon>
        <taxon>Gammaproteobacteria</taxon>
        <taxon>sulfur-oxidizing symbionts</taxon>
    </lineage>
</organism>
<dbReference type="OrthoDB" id="9786473at2"/>
<keyword evidence="1" id="KW-1133">Transmembrane helix</keyword>
<keyword evidence="1" id="KW-0812">Transmembrane</keyword>
<accession>A0A1T2KSN1</accession>
<feature type="transmembrane region" description="Helical" evidence="1">
    <location>
        <begin position="122"/>
        <end position="138"/>
    </location>
</feature>
<name>A0A1T2KSN1_9GAMM</name>